<dbReference type="NCBIfam" id="NF006343">
    <property type="entry name" value="PRK08570.1"/>
    <property type="match status" value="1"/>
</dbReference>
<dbReference type="FunFam" id="1.10.1650.10:FF:000001">
    <property type="entry name" value="Ribosomal protein L19"/>
    <property type="match status" value="1"/>
</dbReference>
<dbReference type="EMBL" id="DRZM01000218">
    <property type="protein sequence ID" value="HHP05656.1"/>
    <property type="molecule type" value="Genomic_DNA"/>
</dbReference>
<comment type="subunit">
    <text evidence="4">Part of the 50S ribosomal subunit.</text>
</comment>
<comment type="caution">
    <text evidence="6">The sequence shown here is derived from an EMBL/GenBank/DDBJ whole genome shotgun (WGS) entry which is preliminary data.</text>
</comment>
<protein>
    <recommendedName>
        <fullName evidence="4">Large ribosomal subunit protein eL19</fullName>
    </recommendedName>
</protein>
<dbReference type="GO" id="GO:0022625">
    <property type="term" value="C:cytosolic large ribosomal subunit"/>
    <property type="evidence" value="ECO:0007669"/>
    <property type="project" value="InterPro"/>
</dbReference>
<evidence type="ECO:0000256" key="1">
    <source>
        <dbReference type="ARBA" id="ARBA00011082"/>
    </source>
</evidence>
<dbReference type="InterPro" id="IPR015973">
    <property type="entry name" value="Ribosomal_eL19_dom2"/>
</dbReference>
<proteinExistence type="inferred from homology"/>
<feature type="domain" description="Large ribosomal subunit protein eL19" evidence="5">
    <location>
        <begin position="2"/>
        <end position="142"/>
    </location>
</feature>
<dbReference type="InterPro" id="IPR000196">
    <property type="entry name" value="Ribosomal_eL19_dom"/>
</dbReference>
<sequence>MDLRLVRRLAAEVLGVGESRIWIDPNRVNEAAAVISRDDVRRLIKDGVITIRPESTPSRGRARLRALKRRQGRRRGPGSRKGPRYDEKRLWILRVRAQRRLLRELKEKGLIDAKTFREVYRLVKGGMFRSRAHLKLYLKEHNLIKVGAGGAGGQVQGSA</sequence>
<evidence type="ECO:0000259" key="5">
    <source>
        <dbReference type="SMART" id="SM01416"/>
    </source>
</evidence>
<dbReference type="InterPro" id="IPR057259">
    <property type="entry name" value="Ribosomal_L19e"/>
</dbReference>
<comment type="function">
    <text evidence="4">Binds to the 23S rRNA.</text>
</comment>
<dbReference type="InterPro" id="IPR015972">
    <property type="entry name" value="Ribosomal_eL19_dom1"/>
</dbReference>
<name>A0A7C1TAF6_THEPE</name>
<evidence type="ECO:0000256" key="2">
    <source>
        <dbReference type="ARBA" id="ARBA00022980"/>
    </source>
</evidence>
<dbReference type="Pfam" id="PF01280">
    <property type="entry name" value="Ribosomal_L19e"/>
    <property type="match status" value="1"/>
</dbReference>
<evidence type="ECO:0000313" key="7">
    <source>
        <dbReference type="EMBL" id="HHP05656.1"/>
    </source>
</evidence>
<dbReference type="HAMAP" id="MF_01475">
    <property type="entry name" value="Ribosomal_eL19"/>
    <property type="match status" value="1"/>
</dbReference>
<evidence type="ECO:0000256" key="4">
    <source>
        <dbReference type="HAMAP-Rule" id="MF_01475"/>
    </source>
</evidence>
<dbReference type="Pfam" id="PF25476">
    <property type="entry name" value="Ribosomal_L19e_C"/>
    <property type="match status" value="1"/>
</dbReference>
<comment type="similarity">
    <text evidence="1 4">Belongs to the eukaryotic ribosomal protein eL19 family.</text>
</comment>
<keyword evidence="4" id="KW-0694">RNA-binding</keyword>
<dbReference type="InterPro" id="IPR035970">
    <property type="entry name" value="60S_ribosomal_eL19_sf"/>
</dbReference>
<dbReference type="AlphaFoldDB" id="A0A7C1TAF6"/>
<accession>A0A7C1TAF6</accession>
<keyword evidence="3 4" id="KW-0687">Ribonucleoprotein</keyword>
<keyword evidence="2 4" id="KW-0689">Ribosomal protein</keyword>
<dbReference type="PANTHER" id="PTHR10722">
    <property type="entry name" value="60S RIBOSOMAL PROTEIN L19"/>
    <property type="match status" value="1"/>
</dbReference>
<dbReference type="InterPro" id="IPR057260">
    <property type="entry name" value="Ribosomal_L19e_C"/>
</dbReference>
<dbReference type="SMART" id="SM01416">
    <property type="entry name" value="Ribosomal_L19e"/>
    <property type="match status" value="1"/>
</dbReference>
<dbReference type="InterPro" id="IPR039547">
    <property type="entry name" value="Ribosomal_eL19"/>
</dbReference>
<dbReference type="Gene3D" id="1.20.5.560">
    <property type="entry name" value="Single Heli x bin"/>
    <property type="match status" value="1"/>
</dbReference>
<keyword evidence="4" id="KW-0699">rRNA-binding</keyword>
<dbReference type="InterPro" id="IPR015974">
    <property type="entry name" value="Ribosomal_eL19_dom3"/>
</dbReference>
<dbReference type="GO" id="GO:0006412">
    <property type="term" value="P:translation"/>
    <property type="evidence" value="ECO:0007669"/>
    <property type="project" value="UniProtKB-UniRule"/>
</dbReference>
<dbReference type="Gene3D" id="1.10.1200.60">
    <property type="match status" value="1"/>
</dbReference>
<dbReference type="GO" id="GO:0070180">
    <property type="term" value="F:large ribosomal subunit rRNA binding"/>
    <property type="evidence" value="ECO:0007669"/>
    <property type="project" value="UniProtKB-UniRule"/>
</dbReference>
<dbReference type="SUPFAM" id="SSF48140">
    <property type="entry name" value="Ribosomal protein L19 (L19e)"/>
    <property type="match status" value="1"/>
</dbReference>
<dbReference type="GO" id="GO:0003735">
    <property type="term" value="F:structural constituent of ribosome"/>
    <property type="evidence" value="ECO:0007669"/>
    <property type="project" value="InterPro"/>
</dbReference>
<reference evidence="6" key="1">
    <citation type="journal article" date="2020" name="mSystems">
        <title>Genome- and Community-Level Interaction Insights into Carbon Utilization and Element Cycling Functions of Hydrothermarchaeota in Hydrothermal Sediment.</title>
        <authorList>
            <person name="Zhou Z."/>
            <person name="Liu Y."/>
            <person name="Xu W."/>
            <person name="Pan J."/>
            <person name="Luo Z.H."/>
            <person name="Li M."/>
        </authorList>
    </citation>
    <scope>NUCLEOTIDE SEQUENCE [LARGE SCALE GENOMIC DNA]</scope>
    <source>
        <strain evidence="7">SpSt-1125</strain>
        <strain evidence="6">SpSt-25</strain>
    </source>
</reference>
<dbReference type="EMBL" id="DSKP01000116">
    <property type="protein sequence ID" value="HEB48802.1"/>
    <property type="molecule type" value="Genomic_DNA"/>
</dbReference>
<organism evidence="6">
    <name type="scientific">Thermofilum pendens</name>
    <dbReference type="NCBI Taxonomy" id="2269"/>
    <lineage>
        <taxon>Archaea</taxon>
        <taxon>Thermoproteota</taxon>
        <taxon>Thermoprotei</taxon>
        <taxon>Thermofilales</taxon>
        <taxon>Thermofilaceae</taxon>
        <taxon>Thermofilum</taxon>
    </lineage>
</organism>
<dbReference type="Gene3D" id="1.10.1650.10">
    <property type="match status" value="1"/>
</dbReference>
<gene>
    <name evidence="4" type="primary">rpl19e</name>
    <name evidence="7" type="ORF">ENM88_07945</name>
    <name evidence="6" type="ORF">ENP77_03290</name>
</gene>
<evidence type="ECO:0000256" key="3">
    <source>
        <dbReference type="ARBA" id="ARBA00023274"/>
    </source>
</evidence>
<evidence type="ECO:0000313" key="6">
    <source>
        <dbReference type="EMBL" id="HEB48802.1"/>
    </source>
</evidence>